<name>A0A3S3P7S9_9MAGN</name>
<comment type="pathway">
    <text evidence="2">Protein modification; protein ubiquitination.</text>
</comment>
<evidence type="ECO:0000256" key="3">
    <source>
        <dbReference type="ARBA" id="ARBA00012483"/>
    </source>
</evidence>
<feature type="domain" description="U-box" evidence="7">
    <location>
        <begin position="389"/>
        <end position="468"/>
    </location>
</feature>
<dbReference type="UniPathway" id="UPA00143"/>
<dbReference type="PANTHER" id="PTHR45958">
    <property type="entry name" value="RING-TYPE E3 UBIQUITIN TRANSFERASE"/>
    <property type="match status" value="1"/>
</dbReference>
<evidence type="ECO:0000259" key="7">
    <source>
        <dbReference type="PROSITE" id="PS51698"/>
    </source>
</evidence>
<dbReference type="InterPro" id="IPR004158">
    <property type="entry name" value="DUF247_pln"/>
</dbReference>
<keyword evidence="6" id="KW-0472">Membrane</keyword>
<dbReference type="SMART" id="SM00504">
    <property type="entry name" value="Ubox"/>
    <property type="match status" value="1"/>
</dbReference>
<reference evidence="8 9" key="1">
    <citation type="journal article" date="2019" name="Nat. Plants">
        <title>Stout camphor tree genome fills gaps in understanding of flowering plant genome evolution.</title>
        <authorList>
            <person name="Chaw S.M."/>
            <person name="Liu Y.C."/>
            <person name="Wu Y.W."/>
            <person name="Wang H.Y."/>
            <person name="Lin C.I."/>
            <person name="Wu C.S."/>
            <person name="Ke H.M."/>
            <person name="Chang L.Y."/>
            <person name="Hsu C.Y."/>
            <person name="Yang H.T."/>
            <person name="Sudianto E."/>
            <person name="Hsu M.H."/>
            <person name="Wu K.P."/>
            <person name="Wang L.N."/>
            <person name="Leebens-Mack J.H."/>
            <person name="Tsai I.J."/>
        </authorList>
    </citation>
    <scope>NUCLEOTIDE SEQUENCE [LARGE SCALE GENOMIC DNA]</scope>
    <source>
        <strain evidence="9">cv. Chaw 1501</strain>
        <tissue evidence="8">Young leaves</tissue>
    </source>
</reference>
<dbReference type="SUPFAM" id="SSF48371">
    <property type="entry name" value="ARM repeat"/>
    <property type="match status" value="1"/>
</dbReference>
<comment type="caution">
    <text evidence="8">The sequence shown here is derived from an EMBL/GenBank/DDBJ whole genome shotgun (WGS) entry which is preliminary data.</text>
</comment>
<dbReference type="SUPFAM" id="SSF57850">
    <property type="entry name" value="RING/U-box"/>
    <property type="match status" value="1"/>
</dbReference>
<dbReference type="PROSITE" id="PS51698">
    <property type="entry name" value="U_BOX"/>
    <property type="match status" value="1"/>
</dbReference>
<sequence>MAEVGREEREWGGGGGGGGDGEGEGNQIPPSSRDDTPIQMDGLDPIWASKIKDLVGPNPTGSQVSWTSISCSVHRVPHMLRIQNENAYDPKIISIGPFHYKKRQGEFKFMEEQKRRYLNDILSRNGNGQSKLVQYFVAIKELEERARKCYSELPEDSELVEKLSRSLLTSISEIIALVEGIEIEQENFMEVGCYLDRTSPAIMELQTMENTPSNTIEVLKLLSKNVDLAKELVKKCGNEISYQELKSNIEQLETVIRNMGQGLSLMSSSTFENNNYADVAVQSLSQEMQNARLQVAGIQVYETRELKSQDLYTVDFEEGDETVTEIEHTSAHVQAPMGNSQKFDTDVPSADMPRLIDFLRGMNYGGQDFHRSGSQSFKTLPQVAEYMEPLYDTFFCPLTKKIMDDPVTIGSGVTFERSAINMWFKKFTAGSEDIICPITGQTLESKILSTNIALKTTIEEWKERNESTRIKVARAALSLASSESMMLEALRDLQLLCRRKRYNKVLMCNVGIIPLLIQFLGHEDRKVRSETVVTLLLLAEDDEETKLPEDSELVEKLSRSLLTSISEIIALVEGIEIEQENFMEVGCYLDRTSPAIMELQTMENTPSNTIEVLKLFSCHSIFTKDTNQSRQGLVIIPSASKLKEGGITFRKRDEYTTALDIEFRNGVIEIPPTDFGDQTNANLLNYIAFEQCYCHCKKHFTTYVAFMGCLIHNSKDVEILYRKEIIPNWLGSDEDLATAYNKMVRELPVYSNDYYLAGVCEDINGYCERAWPKLRASLVHDYFKNPWAIISSGAALVMLLLTTAQTFFAVLPKFAYDGK</sequence>
<dbReference type="EC" id="2.3.2.27" evidence="3"/>
<dbReference type="Pfam" id="PF03140">
    <property type="entry name" value="DUF247"/>
    <property type="match status" value="2"/>
</dbReference>
<proteinExistence type="predicted"/>
<gene>
    <name evidence="8" type="ORF">CKAN_01381500</name>
</gene>
<accession>A0A3S3P7S9</accession>
<dbReference type="OrthoDB" id="194358at2759"/>
<feature type="transmembrane region" description="Helical" evidence="6">
    <location>
        <begin position="787"/>
        <end position="811"/>
    </location>
</feature>
<feature type="region of interest" description="Disordered" evidence="5">
    <location>
        <begin position="1"/>
        <end position="42"/>
    </location>
</feature>
<dbReference type="InterPro" id="IPR052608">
    <property type="entry name" value="U-box_domain_protein"/>
</dbReference>
<evidence type="ECO:0000256" key="5">
    <source>
        <dbReference type="SAM" id="MobiDB-lite"/>
    </source>
</evidence>
<evidence type="ECO:0000256" key="2">
    <source>
        <dbReference type="ARBA" id="ARBA00004906"/>
    </source>
</evidence>
<keyword evidence="4" id="KW-0808">Transferase</keyword>
<dbReference type="Gene3D" id="3.30.40.10">
    <property type="entry name" value="Zinc/RING finger domain, C3HC4 (zinc finger)"/>
    <property type="match status" value="1"/>
</dbReference>
<dbReference type="Pfam" id="PF04564">
    <property type="entry name" value="U-box"/>
    <property type="match status" value="1"/>
</dbReference>
<keyword evidence="6" id="KW-0812">Transmembrane</keyword>
<evidence type="ECO:0000313" key="9">
    <source>
        <dbReference type="Proteomes" id="UP000283530"/>
    </source>
</evidence>
<dbReference type="InterPro" id="IPR045210">
    <property type="entry name" value="RING-Ubox_PUB"/>
</dbReference>
<dbReference type="Gene3D" id="1.25.10.10">
    <property type="entry name" value="Leucine-rich Repeat Variant"/>
    <property type="match status" value="1"/>
</dbReference>
<dbReference type="Proteomes" id="UP000283530">
    <property type="component" value="Unassembled WGS sequence"/>
</dbReference>
<evidence type="ECO:0000256" key="1">
    <source>
        <dbReference type="ARBA" id="ARBA00000900"/>
    </source>
</evidence>
<evidence type="ECO:0000313" key="8">
    <source>
        <dbReference type="EMBL" id="RWR84975.1"/>
    </source>
</evidence>
<dbReference type="EMBL" id="QPKB01000005">
    <property type="protein sequence ID" value="RWR84975.1"/>
    <property type="molecule type" value="Genomic_DNA"/>
</dbReference>
<keyword evidence="6" id="KW-1133">Transmembrane helix</keyword>
<dbReference type="InterPro" id="IPR003613">
    <property type="entry name" value="Ubox_domain"/>
</dbReference>
<protein>
    <recommendedName>
        <fullName evidence="3">RING-type E3 ubiquitin transferase</fullName>
        <ecNumber evidence="3">2.3.2.27</ecNumber>
    </recommendedName>
</protein>
<comment type="catalytic activity">
    <reaction evidence="1">
        <text>S-ubiquitinyl-[E2 ubiquitin-conjugating enzyme]-L-cysteine + [acceptor protein]-L-lysine = [E2 ubiquitin-conjugating enzyme]-L-cysteine + N(6)-ubiquitinyl-[acceptor protein]-L-lysine.</text>
        <dbReference type="EC" id="2.3.2.27"/>
    </reaction>
</comment>
<dbReference type="InterPro" id="IPR016024">
    <property type="entry name" value="ARM-type_fold"/>
</dbReference>
<evidence type="ECO:0000256" key="4">
    <source>
        <dbReference type="ARBA" id="ARBA00022679"/>
    </source>
</evidence>
<dbReference type="GO" id="GO:0016567">
    <property type="term" value="P:protein ubiquitination"/>
    <property type="evidence" value="ECO:0007669"/>
    <property type="project" value="UniProtKB-UniPathway"/>
</dbReference>
<dbReference type="AlphaFoldDB" id="A0A3S3P7S9"/>
<keyword evidence="9" id="KW-1185">Reference proteome</keyword>
<dbReference type="InterPro" id="IPR013083">
    <property type="entry name" value="Znf_RING/FYVE/PHD"/>
</dbReference>
<dbReference type="InterPro" id="IPR011989">
    <property type="entry name" value="ARM-like"/>
</dbReference>
<feature type="compositionally biased region" description="Basic and acidic residues" evidence="5">
    <location>
        <begin position="1"/>
        <end position="11"/>
    </location>
</feature>
<dbReference type="PANTHER" id="PTHR45958:SF4">
    <property type="entry name" value="U-BOX DOMAIN-CONTAINING PROTEIN 42-RELATED"/>
    <property type="match status" value="1"/>
</dbReference>
<organism evidence="8 9">
    <name type="scientific">Cinnamomum micranthum f. kanehirae</name>
    <dbReference type="NCBI Taxonomy" id="337451"/>
    <lineage>
        <taxon>Eukaryota</taxon>
        <taxon>Viridiplantae</taxon>
        <taxon>Streptophyta</taxon>
        <taxon>Embryophyta</taxon>
        <taxon>Tracheophyta</taxon>
        <taxon>Spermatophyta</taxon>
        <taxon>Magnoliopsida</taxon>
        <taxon>Magnoliidae</taxon>
        <taxon>Laurales</taxon>
        <taxon>Lauraceae</taxon>
        <taxon>Cinnamomum</taxon>
    </lineage>
</organism>
<dbReference type="CDD" id="cd16664">
    <property type="entry name" value="RING-Ubox_PUB"/>
    <property type="match status" value="1"/>
</dbReference>
<dbReference type="GO" id="GO:0061630">
    <property type="term" value="F:ubiquitin protein ligase activity"/>
    <property type="evidence" value="ECO:0007669"/>
    <property type="project" value="UniProtKB-EC"/>
</dbReference>
<evidence type="ECO:0000256" key="6">
    <source>
        <dbReference type="SAM" id="Phobius"/>
    </source>
</evidence>